<dbReference type="PANTHER" id="PTHR14344:SF3">
    <property type="entry name" value="WD REPEAT-CONTAINING PROTEIN 6"/>
    <property type="match status" value="1"/>
</dbReference>
<dbReference type="InterPro" id="IPR015943">
    <property type="entry name" value="WD40/YVTN_repeat-like_dom_sf"/>
</dbReference>
<dbReference type="PANTHER" id="PTHR14344">
    <property type="entry name" value="WD REPEAT PROTEIN"/>
    <property type="match status" value="1"/>
</dbReference>
<evidence type="ECO:0000256" key="8">
    <source>
        <dbReference type="PROSITE-ProRule" id="PRU00221"/>
    </source>
</evidence>
<keyword evidence="2" id="KW-0963">Cytoplasm</keyword>
<comment type="subcellular location">
    <subcellularLocation>
        <location evidence="1">Cytoplasm</location>
    </subcellularLocation>
</comment>
<reference evidence="9 10" key="1">
    <citation type="submission" date="2024-04" db="EMBL/GenBank/DDBJ databases">
        <authorList>
            <consortium name="Genoscope - CEA"/>
            <person name="William W."/>
        </authorList>
    </citation>
    <scope>NUCLEOTIDE SEQUENCE [LARGE SCALE GENOMIC DNA]</scope>
</reference>
<evidence type="ECO:0000256" key="2">
    <source>
        <dbReference type="ARBA" id="ARBA00022490"/>
    </source>
</evidence>
<evidence type="ECO:0000256" key="3">
    <source>
        <dbReference type="ARBA" id="ARBA00022574"/>
    </source>
</evidence>
<evidence type="ECO:0000256" key="4">
    <source>
        <dbReference type="ARBA" id="ARBA00022694"/>
    </source>
</evidence>
<feature type="repeat" description="WD" evidence="8">
    <location>
        <begin position="306"/>
        <end position="340"/>
    </location>
</feature>
<comment type="similarity">
    <text evidence="6">Belongs to the WD repeat WDR6 family.</text>
</comment>
<evidence type="ECO:0000256" key="6">
    <source>
        <dbReference type="ARBA" id="ARBA00038255"/>
    </source>
</evidence>
<keyword evidence="5" id="KW-0677">Repeat</keyword>
<proteinExistence type="inferred from homology"/>
<gene>
    <name evidence="9" type="ORF">GSLYS_00000283001</name>
</gene>
<dbReference type="AlphaFoldDB" id="A0AAV2GXZ6"/>
<dbReference type="InterPro" id="IPR051973">
    <property type="entry name" value="tRNA_Anticodon_Mtase-Reg"/>
</dbReference>
<evidence type="ECO:0000313" key="10">
    <source>
        <dbReference type="Proteomes" id="UP001497497"/>
    </source>
</evidence>
<evidence type="ECO:0000256" key="5">
    <source>
        <dbReference type="ARBA" id="ARBA00022737"/>
    </source>
</evidence>
<dbReference type="SMART" id="SM00320">
    <property type="entry name" value="WD40"/>
    <property type="match status" value="10"/>
</dbReference>
<dbReference type="Proteomes" id="UP001497497">
    <property type="component" value="Unassembled WGS sequence"/>
</dbReference>
<sequence>MTERYSIELENYTGPVTALTVINKTILCGCGSEVSFFDIKTSQLKARTQILNGATVHGLKRGPGKESSELVCVFGSKQARVILINITETDCTLSALTNILHVEDWIWDAHWLSGETDDGYIVLALAHNSVLKWKWKSNEITDRRECTEKCLLYCAYFIGRTWDGLVLAAGTVFNQVVLWPVAGQCQVNASKQEPVEVVHVLSGHKGVIFSIDYHVGHQRICSVSDDRSIRLWQLTFPSTSSNSSVPDWSSVNSNLMLSLFGHSARVWDVILMSDCFASVGEDATCLIWDYEGNIINKLKGHKGRSIWSLAITEDELFVLTGGGDASIRRWEVRRRKNKETSQTVIDIPGTCKQTEDDFPRSVEMLNFDTVIIMMNSGKLCSFKVTDHHFNLITYDAKFKSYSIVCPSPDQTTLAIGTMCGCVKVIRFRELLDDDEIFTEEKFFEGKVLNVLWLDPQHILVSGPHGSCLLLAVETSDESDAAMLHLRLLNRIFLPASKHRWISAACFVPAGATTDSLTRTLVCGDKDGSIHMYTLMGNLAFDELAPVEPHQSFTRVHGKAGVTFVCYREESVYTTGRDGFYRQWRLEEDRLVQLHGNKMIKGFEWIDRLVWHGDDLQVYGFFSSQFVVWSVAYNQQLMSVTCGGGHRAWGCCHEHNIMRFVYIKAGSVYMVDQGSRAQQTIVQPPLHGREVCDVKLVKVMSHDSSQPPVFAVLSASEDTTVNIGVFTKSHNTTSWEPLVAMKGHLSSVRALALSPIKSVRVNEPVTEHNDSNFLLFTGGGRAEIQAWQVKISCYNPNEGNVDAGGKGETNLLSSDCTDACENLEEPKTNSIKEVTLDASTELFSNDAEKDVKISTDVSGRLQTYSSNHVGCTFEHLSTHFLGESRHKQIFSSWKSRKLRLDPETRIMSIAASPVAPLVEHDGCGHNVTLVTKEEWSQCQVVSTAGSDGAYRVFLFNEASRNFSLLAKSSYHHGCVLKVLHYKHKATNQLISDFAFSAATSGQIVVWSLNSLVNKASLSLQCDNSIQNLASKIISDAEDDTDQDECGEEEIDEEADSYIDFTNRDNETETTLNEESWPPLCSLKAHQSGINSLHALQVSESSMLLASGGDDNAIVVHLLEISSQEPRILAKTVNSDAHSAQITGIWLVSPNLLVSASIDQRVNVWSLLHIEKQTIEIQLISCKFVNVANVSSIDVKCNNDTVYLCIGGEGLCLYKFQADTLVTKGQI</sequence>
<evidence type="ECO:0000256" key="7">
    <source>
        <dbReference type="ARBA" id="ARBA00040154"/>
    </source>
</evidence>
<organism evidence="9 10">
    <name type="scientific">Lymnaea stagnalis</name>
    <name type="common">Great pond snail</name>
    <name type="synonym">Helix stagnalis</name>
    <dbReference type="NCBI Taxonomy" id="6523"/>
    <lineage>
        <taxon>Eukaryota</taxon>
        <taxon>Metazoa</taxon>
        <taxon>Spiralia</taxon>
        <taxon>Lophotrochozoa</taxon>
        <taxon>Mollusca</taxon>
        <taxon>Gastropoda</taxon>
        <taxon>Heterobranchia</taxon>
        <taxon>Euthyneura</taxon>
        <taxon>Panpulmonata</taxon>
        <taxon>Hygrophila</taxon>
        <taxon>Lymnaeoidea</taxon>
        <taxon>Lymnaeidae</taxon>
        <taxon>Lymnaea</taxon>
    </lineage>
</organism>
<dbReference type="PROSITE" id="PS50294">
    <property type="entry name" value="WD_REPEATS_REGION"/>
    <property type="match status" value="1"/>
</dbReference>
<feature type="repeat" description="WD" evidence="8">
    <location>
        <begin position="201"/>
        <end position="234"/>
    </location>
</feature>
<name>A0AAV2GXZ6_LYMST</name>
<dbReference type="Pfam" id="PF00400">
    <property type="entry name" value="WD40"/>
    <property type="match status" value="3"/>
</dbReference>
<keyword evidence="10" id="KW-1185">Reference proteome</keyword>
<keyword evidence="4" id="KW-0819">tRNA processing</keyword>
<keyword evidence="3 8" id="KW-0853">WD repeat</keyword>
<dbReference type="InterPro" id="IPR001680">
    <property type="entry name" value="WD40_rpt"/>
</dbReference>
<protein>
    <recommendedName>
        <fullName evidence="7">tRNA (34-2'-O)-methyltransferase regulator WDR6</fullName>
    </recommendedName>
</protein>
<dbReference type="SUPFAM" id="SSF50978">
    <property type="entry name" value="WD40 repeat-like"/>
    <property type="match status" value="3"/>
</dbReference>
<accession>A0AAV2GXZ6</accession>
<dbReference type="EMBL" id="CAXITT010000002">
    <property type="protein sequence ID" value="CAL1526106.1"/>
    <property type="molecule type" value="Genomic_DNA"/>
</dbReference>
<dbReference type="Gene3D" id="2.130.10.10">
    <property type="entry name" value="YVTN repeat-like/Quinoprotein amine dehydrogenase"/>
    <property type="match status" value="4"/>
</dbReference>
<dbReference type="InterPro" id="IPR036322">
    <property type="entry name" value="WD40_repeat_dom_sf"/>
</dbReference>
<dbReference type="GO" id="GO:0005737">
    <property type="term" value="C:cytoplasm"/>
    <property type="evidence" value="ECO:0007669"/>
    <property type="project" value="UniProtKB-SubCell"/>
</dbReference>
<evidence type="ECO:0000256" key="1">
    <source>
        <dbReference type="ARBA" id="ARBA00004496"/>
    </source>
</evidence>
<dbReference type="PROSITE" id="PS50082">
    <property type="entry name" value="WD_REPEATS_2"/>
    <property type="match status" value="2"/>
</dbReference>
<comment type="caution">
    <text evidence="9">The sequence shown here is derived from an EMBL/GenBank/DDBJ whole genome shotgun (WGS) entry which is preliminary data.</text>
</comment>
<evidence type="ECO:0000313" key="9">
    <source>
        <dbReference type="EMBL" id="CAL1526106.1"/>
    </source>
</evidence>
<dbReference type="GO" id="GO:0030488">
    <property type="term" value="P:tRNA methylation"/>
    <property type="evidence" value="ECO:0007669"/>
    <property type="project" value="TreeGrafter"/>
</dbReference>